<sequence>MPDSTAPSSGGRNSFNLLSNDGLRLARALVRPLVPFDIHDYQLEGTCALVQGADLLACLPTGSGKTAFFFLPILLSSALSKCCELPESLRARYPADAALLAILPTNSLELEKEKELRDLGVSALAINADTQARAKQRGEDLWATVQRKRVSVILLSPEQLVSKGFERLINDEDFLRRLRFLDMDEVHLLDSWGANFRKAFLQIGYVRARLPAHVRLAALTATLLDGERKRRVLHFLGLKAGQFHAIHRSNMRYDIQPLIRTLSAGLGGRRFPDLDWVLARKRKTIIFCKTIILSFRVLIYLWHRAPTVPSRSARIRLYNSLNSPTFNAETQRLMQSLTSDLQIIIATATLTQGSNSPNVEDVIILGDLEDPDDFTQQIGRAGRDRRLVSDARGILYITPGAREAARGVLGLPLTKKPSGSAPKMHLGVARLLLATCLRDEQDSLYNNPIDDPPCSCQTCASNPPLSKPAHCNCSGCAPDTGDMLPPTLQFISEDPSVSATVEAQLSREERESAEQQLVAFRWSVWKAADEVRFGHIPPASFLRDSTITSLLDNLASISSFEKMMVCVREARYLRGHHVRLWVLLSELRQSMISAPSVTDSSRGHASEQRNPADPQSTMDDDHDRQTKPRPRARIVRPTRTSADTEGRSNDNATIASAVLPQQEQSTTKGVWNDNGQLVLRIPRLLLRPQSPNSKRHREGSVSESPKLEFEIEDQREVKRRRGRAVKENDAPVLDFYTTR</sequence>
<proteinExistence type="predicted"/>
<comment type="caution">
    <text evidence="1">The sequence shown here is derived from an EMBL/GenBank/DDBJ whole genome shotgun (WGS) entry which is preliminary data.</text>
</comment>
<reference evidence="1" key="2">
    <citation type="journal article" date="2022" name="New Phytol.">
        <title>Evolutionary transition to the ectomycorrhizal habit in the genomes of a hyperdiverse lineage of mushroom-forming fungi.</title>
        <authorList>
            <person name="Looney B."/>
            <person name="Miyauchi S."/>
            <person name="Morin E."/>
            <person name="Drula E."/>
            <person name="Courty P.E."/>
            <person name="Kohler A."/>
            <person name="Kuo A."/>
            <person name="LaButti K."/>
            <person name="Pangilinan J."/>
            <person name="Lipzen A."/>
            <person name="Riley R."/>
            <person name="Andreopoulos W."/>
            <person name="He G."/>
            <person name="Johnson J."/>
            <person name="Nolan M."/>
            <person name="Tritt A."/>
            <person name="Barry K.W."/>
            <person name="Grigoriev I.V."/>
            <person name="Nagy L.G."/>
            <person name="Hibbett D."/>
            <person name="Henrissat B."/>
            <person name="Matheny P.B."/>
            <person name="Labbe J."/>
            <person name="Martin F.M."/>
        </authorList>
    </citation>
    <scope>NUCLEOTIDE SEQUENCE</scope>
    <source>
        <strain evidence="1">FP105234-sp</strain>
    </source>
</reference>
<protein>
    <submittedName>
        <fullName evidence="1">P-loop containing nucleoside triphosphate hydrolase protein</fullName>
    </submittedName>
</protein>
<reference evidence="1" key="1">
    <citation type="submission" date="2021-02" db="EMBL/GenBank/DDBJ databases">
        <authorList>
            <consortium name="DOE Joint Genome Institute"/>
            <person name="Ahrendt S."/>
            <person name="Looney B.P."/>
            <person name="Miyauchi S."/>
            <person name="Morin E."/>
            <person name="Drula E."/>
            <person name="Courty P.E."/>
            <person name="Chicoki N."/>
            <person name="Fauchery L."/>
            <person name="Kohler A."/>
            <person name="Kuo A."/>
            <person name="Labutti K."/>
            <person name="Pangilinan J."/>
            <person name="Lipzen A."/>
            <person name="Riley R."/>
            <person name="Andreopoulos W."/>
            <person name="He G."/>
            <person name="Johnson J."/>
            <person name="Barry K.W."/>
            <person name="Grigoriev I.V."/>
            <person name="Nagy L."/>
            <person name="Hibbett D."/>
            <person name="Henrissat B."/>
            <person name="Matheny P.B."/>
            <person name="Labbe J."/>
            <person name="Martin F."/>
        </authorList>
    </citation>
    <scope>NUCLEOTIDE SEQUENCE</scope>
    <source>
        <strain evidence="1">FP105234-sp</strain>
    </source>
</reference>
<keyword evidence="1" id="KW-0378">Hydrolase</keyword>
<dbReference type="Proteomes" id="UP000814033">
    <property type="component" value="Unassembled WGS sequence"/>
</dbReference>
<dbReference type="EMBL" id="MU276089">
    <property type="protein sequence ID" value="KAI0042005.1"/>
    <property type="molecule type" value="Genomic_DNA"/>
</dbReference>
<evidence type="ECO:0000313" key="2">
    <source>
        <dbReference type="Proteomes" id="UP000814033"/>
    </source>
</evidence>
<accession>A0ACB8RDE1</accession>
<evidence type="ECO:0000313" key="1">
    <source>
        <dbReference type="EMBL" id="KAI0042005.1"/>
    </source>
</evidence>
<name>A0ACB8RDE1_9AGAM</name>
<gene>
    <name evidence="1" type="ORF">FA95DRAFT_1682837</name>
</gene>
<organism evidence="1 2">
    <name type="scientific">Auriscalpium vulgare</name>
    <dbReference type="NCBI Taxonomy" id="40419"/>
    <lineage>
        <taxon>Eukaryota</taxon>
        <taxon>Fungi</taxon>
        <taxon>Dikarya</taxon>
        <taxon>Basidiomycota</taxon>
        <taxon>Agaricomycotina</taxon>
        <taxon>Agaricomycetes</taxon>
        <taxon>Russulales</taxon>
        <taxon>Auriscalpiaceae</taxon>
        <taxon>Auriscalpium</taxon>
    </lineage>
</organism>
<keyword evidence="2" id="KW-1185">Reference proteome</keyword>